<dbReference type="EMBL" id="VWSH01000001">
    <property type="protein sequence ID" value="KAA5537392.1"/>
    <property type="molecule type" value="Genomic_DNA"/>
</dbReference>
<proteinExistence type="predicted"/>
<dbReference type="Proteomes" id="UP000323632">
    <property type="component" value="Unassembled WGS sequence"/>
</dbReference>
<feature type="compositionally biased region" description="Polar residues" evidence="1">
    <location>
        <begin position="126"/>
        <end position="151"/>
    </location>
</feature>
<dbReference type="InterPro" id="IPR028011">
    <property type="entry name" value="DUF4476"/>
</dbReference>
<feature type="region of interest" description="Disordered" evidence="1">
    <location>
        <begin position="117"/>
        <end position="157"/>
    </location>
</feature>
<protein>
    <submittedName>
        <fullName evidence="3">DUF4476 domain-containing protein</fullName>
    </submittedName>
</protein>
<feature type="domain" description="DUF4476" evidence="2">
    <location>
        <begin position="169"/>
        <end position="250"/>
    </location>
</feature>
<evidence type="ECO:0000313" key="3">
    <source>
        <dbReference type="EMBL" id="KAA5537392.1"/>
    </source>
</evidence>
<evidence type="ECO:0000313" key="4">
    <source>
        <dbReference type="Proteomes" id="UP000323632"/>
    </source>
</evidence>
<name>A0A5M6CTU2_9BACT</name>
<keyword evidence="4" id="KW-1185">Reference proteome</keyword>
<comment type="caution">
    <text evidence="3">The sequence shown here is derived from an EMBL/GenBank/DDBJ whole genome shotgun (WGS) entry which is preliminary data.</text>
</comment>
<dbReference type="AlphaFoldDB" id="A0A5M6CTU2"/>
<sequence length="253" mass="28365">MKRILMLIMALFFIVPALFAGARSTIRIRLSDGSPLMVSINGRDFKKIGRTVTIGDIPGKRQYLQVYRYRMYADGKGGKAELAYSGNIKIEKGGTYDCIVDLRTQKLRMKEVASLQPIANTPPFNPNLSQPLDQTENQTDNQVQNENTDNDTPLELPVTQEVNPGLSSLKKSMESVDADSKKLAIALAYTNKNTFNSQDVSNIASWIFFDDNRLKFVKQAYAKVSDKSNFAIVANVFTLDDSKKDFNSFLNQQ</sequence>
<organism evidence="3 4">
    <name type="scientific">Taibaiella lutea</name>
    <dbReference type="NCBI Taxonomy" id="2608001"/>
    <lineage>
        <taxon>Bacteria</taxon>
        <taxon>Pseudomonadati</taxon>
        <taxon>Bacteroidota</taxon>
        <taxon>Chitinophagia</taxon>
        <taxon>Chitinophagales</taxon>
        <taxon>Chitinophagaceae</taxon>
        <taxon>Taibaiella</taxon>
    </lineage>
</organism>
<evidence type="ECO:0000256" key="1">
    <source>
        <dbReference type="SAM" id="MobiDB-lite"/>
    </source>
</evidence>
<dbReference type="Pfam" id="PF14771">
    <property type="entry name" value="DUF4476"/>
    <property type="match status" value="1"/>
</dbReference>
<dbReference type="RefSeq" id="WP_150031968.1">
    <property type="nucleotide sequence ID" value="NZ_VWSH01000001.1"/>
</dbReference>
<gene>
    <name evidence="3" type="ORF">F0919_06870</name>
</gene>
<accession>A0A5M6CTU2</accession>
<reference evidence="3 4" key="1">
    <citation type="submission" date="2019-09" db="EMBL/GenBank/DDBJ databases">
        <title>Genome sequence and assembly of Taibaiella sp.</title>
        <authorList>
            <person name="Chhetri G."/>
        </authorList>
    </citation>
    <scope>NUCLEOTIDE SEQUENCE [LARGE SCALE GENOMIC DNA]</scope>
    <source>
        <strain evidence="3 4">KVB11</strain>
    </source>
</reference>
<evidence type="ECO:0000259" key="2">
    <source>
        <dbReference type="Pfam" id="PF14771"/>
    </source>
</evidence>